<comment type="caution">
    <text evidence="1">The sequence shown here is derived from an EMBL/GenBank/DDBJ whole genome shotgun (WGS) entry which is preliminary data.</text>
</comment>
<evidence type="ECO:0000313" key="1">
    <source>
        <dbReference type="EMBL" id="EDO60501.1"/>
    </source>
</evidence>
<protein>
    <submittedName>
        <fullName evidence="1">Uncharacterized protein</fullName>
    </submittedName>
</protein>
<sequence>MQTLKTYSNIIIHYRNDFKDNPLEKRDFSNFLAISGNDFKNVKAYFYDS</sequence>
<name>A7VXK4_9FIRM</name>
<dbReference type="Proteomes" id="UP000003490">
    <property type="component" value="Unassembled WGS sequence"/>
</dbReference>
<reference evidence="1 2" key="2">
    <citation type="submission" date="2007-08" db="EMBL/GenBank/DDBJ databases">
        <authorList>
            <person name="Fulton L."/>
            <person name="Clifton S."/>
            <person name="Fulton B."/>
            <person name="Xu J."/>
            <person name="Minx P."/>
            <person name="Pepin K.H."/>
            <person name="Johnson M."/>
            <person name="Thiruvilangam P."/>
            <person name="Bhonagiri V."/>
            <person name="Nash W.E."/>
            <person name="Wang C."/>
            <person name="Mardis E.R."/>
            <person name="Wilson R.K."/>
        </authorList>
    </citation>
    <scope>NUCLEOTIDE SEQUENCE [LARGE SCALE GENOMIC DNA]</scope>
    <source>
        <strain evidence="1 2">DSM 753</strain>
    </source>
</reference>
<reference evidence="1 2" key="1">
    <citation type="submission" date="2007-08" db="EMBL/GenBank/DDBJ databases">
        <title>Draft genome sequence of Clostridium leptum (DSM 753).</title>
        <authorList>
            <person name="Sudarsanam P."/>
            <person name="Ley R."/>
            <person name="Guruge J."/>
            <person name="Turnbaugh P.J."/>
            <person name="Mahowald M."/>
            <person name="Liep D."/>
            <person name="Gordon J."/>
        </authorList>
    </citation>
    <scope>NUCLEOTIDE SEQUENCE [LARGE SCALE GENOMIC DNA]</scope>
    <source>
        <strain evidence="1 2">DSM 753</strain>
    </source>
</reference>
<evidence type="ECO:0000313" key="2">
    <source>
        <dbReference type="Proteomes" id="UP000003490"/>
    </source>
</evidence>
<gene>
    <name evidence="1" type="ORF">CLOLEP_03329</name>
</gene>
<dbReference type="HOGENOM" id="CLU_3134135_0_0_9"/>
<proteinExistence type="predicted"/>
<dbReference type="AlphaFoldDB" id="A7VXK4"/>
<organism evidence="1 2">
    <name type="scientific">[Clostridium] leptum DSM 753</name>
    <dbReference type="NCBI Taxonomy" id="428125"/>
    <lineage>
        <taxon>Bacteria</taxon>
        <taxon>Bacillati</taxon>
        <taxon>Bacillota</taxon>
        <taxon>Clostridia</taxon>
        <taxon>Eubacteriales</taxon>
        <taxon>Oscillospiraceae</taxon>
        <taxon>Oscillospiraceae incertae sedis</taxon>
    </lineage>
</organism>
<accession>A7VXK4</accession>
<dbReference type="EMBL" id="ABCB02000020">
    <property type="protein sequence ID" value="EDO60501.1"/>
    <property type="molecule type" value="Genomic_DNA"/>
</dbReference>